<feature type="compositionally biased region" description="Low complexity" evidence="6">
    <location>
        <begin position="16"/>
        <end position="32"/>
    </location>
</feature>
<dbReference type="GO" id="GO:0004725">
    <property type="term" value="F:protein tyrosine phosphatase activity"/>
    <property type="evidence" value="ECO:0007669"/>
    <property type="project" value="TreeGrafter"/>
</dbReference>
<keyword evidence="2" id="KW-0378">Hydrolase</keyword>
<comment type="catalytic activity">
    <reaction evidence="4">
        <text>O-phospho-L-seryl-[protein] + H2O = L-seryl-[protein] + phosphate</text>
        <dbReference type="Rhea" id="RHEA:20629"/>
        <dbReference type="Rhea" id="RHEA-COMP:9863"/>
        <dbReference type="Rhea" id="RHEA-COMP:11604"/>
        <dbReference type="ChEBI" id="CHEBI:15377"/>
        <dbReference type="ChEBI" id="CHEBI:29999"/>
        <dbReference type="ChEBI" id="CHEBI:43474"/>
        <dbReference type="ChEBI" id="CHEBI:83421"/>
        <dbReference type="EC" id="3.1.3.16"/>
    </reaction>
</comment>
<dbReference type="EMBL" id="KI925461">
    <property type="protein sequence ID" value="ETW79015.1"/>
    <property type="molecule type" value="Genomic_DNA"/>
</dbReference>
<dbReference type="InterPro" id="IPR029021">
    <property type="entry name" value="Prot-tyrosine_phosphatase-like"/>
</dbReference>
<dbReference type="HOGENOM" id="CLU_027074_9_0_1"/>
<dbReference type="PRINTS" id="PR01908">
    <property type="entry name" value="ADSPHPHTASE"/>
</dbReference>
<keyword evidence="10" id="KW-1185">Reference proteome</keyword>
<dbReference type="OrthoDB" id="2017893at2759"/>
<dbReference type="SMART" id="SM00195">
    <property type="entry name" value="DSPc"/>
    <property type="match status" value="1"/>
</dbReference>
<feature type="domain" description="Tyrosine-protein phosphatase" evidence="7">
    <location>
        <begin position="39"/>
        <end position="183"/>
    </location>
</feature>
<keyword evidence="3" id="KW-0904">Protein phosphatase</keyword>
<dbReference type="Gene3D" id="3.90.190.10">
    <property type="entry name" value="Protein tyrosine phosphatase superfamily"/>
    <property type="match status" value="1"/>
</dbReference>
<dbReference type="PANTHER" id="PTHR45948:SF2">
    <property type="entry name" value="DUAL SPECIFICITY PROTEIN PHOSPHATASE"/>
    <property type="match status" value="1"/>
</dbReference>
<evidence type="ECO:0000256" key="2">
    <source>
        <dbReference type="ARBA" id="ARBA00022801"/>
    </source>
</evidence>
<feature type="domain" description="Tyrosine specific protein phosphatases" evidence="8">
    <location>
        <begin position="102"/>
        <end position="161"/>
    </location>
</feature>
<dbReference type="Pfam" id="PF00782">
    <property type="entry name" value="DSPc"/>
    <property type="match status" value="1"/>
</dbReference>
<comment type="catalytic activity">
    <reaction evidence="5">
        <text>O-phospho-L-threonyl-[protein] + H2O = L-threonyl-[protein] + phosphate</text>
        <dbReference type="Rhea" id="RHEA:47004"/>
        <dbReference type="Rhea" id="RHEA-COMP:11060"/>
        <dbReference type="Rhea" id="RHEA-COMP:11605"/>
        <dbReference type="ChEBI" id="CHEBI:15377"/>
        <dbReference type="ChEBI" id="CHEBI:30013"/>
        <dbReference type="ChEBI" id="CHEBI:43474"/>
        <dbReference type="ChEBI" id="CHEBI:61977"/>
        <dbReference type="EC" id="3.1.3.16"/>
    </reaction>
</comment>
<sequence>MLSFSSPSWQSSLISASKASKSPKSASSSKPSVLGSGRAASPILPRLYLSDLFTARSESELTRLGITHVLSIIEHASTFPPSIPLVTAHVAIADVSSEDLLAHFDETTAFIRNALAENEENKVLVHCFMGISRSASVICAYLIATSDMSAAAALAFVKARRGIVSPNAGFVRQLDAYAIRCHNMGGSAKAPRARIGSGVAARIRWLKEAAVGASVSVSAVTALTTPGQNGETVDVANT</sequence>
<evidence type="ECO:0000256" key="4">
    <source>
        <dbReference type="ARBA" id="ARBA00047761"/>
    </source>
</evidence>
<dbReference type="InterPro" id="IPR000387">
    <property type="entry name" value="Tyr_Pase_dom"/>
</dbReference>
<dbReference type="PROSITE" id="PS50054">
    <property type="entry name" value="TYR_PHOSPHATASE_DUAL"/>
    <property type="match status" value="1"/>
</dbReference>
<organism evidence="9 10">
    <name type="scientific">Heterobasidion irregulare (strain TC 32-1)</name>
    <dbReference type="NCBI Taxonomy" id="747525"/>
    <lineage>
        <taxon>Eukaryota</taxon>
        <taxon>Fungi</taxon>
        <taxon>Dikarya</taxon>
        <taxon>Basidiomycota</taxon>
        <taxon>Agaricomycotina</taxon>
        <taxon>Agaricomycetes</taxon>
        <taxon>Russulales</taxon>
        <taxon>Bondarzewiaceae</taxon>
        <taxon>Heterobasidion</taxon>
        <taxon>Heterobasidion annosum species complex</taxon>
    </lineage>
</organism>
<dbReference type="PROSITE" id="PS50056">
    <property type="entry name" value="TYR_PHOSPHATASE_2"/>
    <property type="match status" value="1"/>
</dbReference>
<comment type="similarity">
    <text evidence="1">Belongs to the protein-tyrosine phosphatase family. Non-receptor class dual specificity subfamily.</text>
</comment>
<dbReference type="InterPro" id="IPR020422">
    <property type="entry name" value="TYR_PHOSPHATASE_DUAL_dom"/>
</dbReference>
<gene>
    <name evidence="9" type="ORF">HETIRDRAFT_324577</name>
</gene>
<evidence type="ECO:0000259" key="8">
    <source>
        <dbReference type="PROSITE" id="PS50056"/>
    </source>
</evidence>
<dbReference type="STRING" id="747525.W4K102"/>
<evidence type="ECO:0000256" key="1">
    <source>
        <dbReference type="ARBA" id="ARBA00008601"/>
    </source>
</evidence>
<accession>W4K102</accession>
<dbReference type="KEGG" id="hir:HETIRDRAFT_324577"/>
<dbReference type="PROSITE" id="PS00383">
    <property type="entry name" value="TYR_PHOSPHATASE_1"/>
    <property type="match status" value="1"/>
</dbReference>
<dbReference type="CDD" id="cd14498">
    <property type="entry name" value="DSP"/>
    <property type="match status" value="1"/>
</dbReference>
<dbReference type="eggNOG" id="KOG1716">
    <property type="taxonomic scope" value="Eukaryota"/>
</dbReference>
<dbReference type="GO" id="GO:0007165">
    <property type="term" value="P:signal transduction"/>
    <property type="evidence" value="ECO:0007669"/>
    <property type="project" value="TreeGrafter"/>
</dbReference>
<reference evidence="9 10" key="1">
    <citation type="journal article" date="2012" name="New Phytol.">
        <title>Insight into trade-off between wood decay and parasitism from the genome of a fungal forest pathogen.</title>
        <authorList>
            <person name="Olson A."/>
            <person name="Aerts A."/>
            <person name="Asiegbu F."/>
            <person name="Belbahri L."/>
            <person name="Bouzid O."/>
            <person name="Broberg A."/>
            <person name="Canback B."/>
            <person name="Coutinho P.M."/>
            <person name="Cullen D."/>
            <person name="Dalman K."/>
            <person name="Deflorio G."/>
            <person name="van Diepen L.T."/>
            <person name="Dunand C."/>
            <person name="Duplessis S."/>
            <person name="Durling M."/>
            <person name="Gonthier P."/>
            <person name="Grimwood J."/>
            <person name="Fossdal C.G."/>
            <person name="Hansson D."/>
            <person name="Henrissat B."/>
            <person name="Hietala A."/>
            <person name="Himmelstrand K."/>
            <person name="Hoffmeister D."/>
            <person name="Hogberg N."/>
            <person name="James T.Y."/>
            <person name="Karlsson M."/>
            <person name="Kohler A."/>
            <person name="Kues U."/>
            <person name="Lee Y.H."/>
            <person name="Lin Y.C."/>
            <person name="Lind M."/>
            <person name="Lindquist E."/>
            <person name="Lombard V."/>
            <person name="Lucas S."/>
            <person name="Lunden K."/>
            <person name="Morin E."/>
            <person name="Murat C."/>
            <person name="Park J."/>
            <person name="Raffaello T."/>
            <person name="Rouze P."/>
            <person name="Salamov A."/>
            <person name="Schmutz J."/>
            <person name="Solheim H."/>
            <person name="Stahlberg J."/>
            <person name="Velez H."/>
            <person name="de Vries R.P."/>
            <person name="Wiebenga A."/>
            <person name="Woodward S."/>
            <person name="Yakovlev I."/>
            <person name="Garbelotto M."/>
            <person name="Martin F."/>
            <person name="Grigoriev I.V."/>
            <person name="Stenlid J."/>
        </authorList>
    </citation>
    <scope>NUCLEOTIDE SEQUENCE [LARGE SCALE GENOMIC DNA]</scope>
    <source>
        <strain evidence="9 10">TC 32-1</strain>
    </source>
</reference>
<evidence type="ECO:0000259" key="7">
    <source>
        <dbReference type="PROSITE" id="PS50054"/>
    </source>
</evidence>
<evidence type="ECO:0000256" key="3">
    <source>
        <dbReference type="ARBA" id="ARBA00022912"/>
    </source>
</evidence>
<dbReference type="GO" id="GO:0005829">
    <property type="term" value="C:cytosol"/>
    <property type="evidence" value="ECO:0007669"/>
    <property type="project" value="TreeGrafter"/>
</dbReference>
<dbReference type="InParanoid" id="W4K102"/>
<protein>
    <submittedName>
        <fullName evidence="9">Uncharacterized protein</fullName>
    </submittedName>
</protein>
<evidence type="ECO:0000256" key="5">
    <source>
        <dbReference type="ARBA" id="ARBA00048336"/>
    </source>
</evidence>
<dbReference type="InterPro" id="IPR016130">
    <property type="entry name" value="Tyr_Pase_AS"/>
</dbReference>
<dbReference type="Proteomes" id="UP000030671">
    <property type="component" value="Unassembled WGS sequence"/>
</dbReference>
<dbReference type="GeneID" id="20671064"/>
<dbReference type="SUPFAM" id="SSF52799">
    <property type="entry name" value="(Phosphotyrosine protein) phosphatases II"/>
    <property type="match status" value="1"/>
</dbReference>
<dbReference type="RefSeq" id="XP_009549292.1">
    <property type="nucleotide sequence ID" value="XM_009550997.1"/>
</dbReference>
<evidence type="ECO:0000256" key="6">
    <source>
        <dbReference type="SAM" id="MobiDB-lite"/>
    </source>
</evidence>
<dbReference type="InterPro" id="IPR000340">
    <property type="entry name" value="Dual-sp_phosphatase_cat-dom"/>
</dbReference>
<dbReference type="AlphaFoldDB" id="W4K102"/>
<dbReference type="GO" id="GO:0004722">
    <property type="term" value="F:protein serine/threonine phosphatase activity"/>
    <property type="evidence" value="ECO:0007669"/>
    <property type="project" value="UniProtKB-EC"/>
</dbReference>
<evidence type="ECO:0000313" key="10">
    <source>
        <dbReference type="Proteomes" id="UP000030671"/>
    </source>
</evidence>
<dbReference type="PANTHER" id="PTHR45948">
    <property type="entry name" value="DUAL SPECIFICITY PROTEIN PHOSPHATASE DDB_G0269404-RELATED"/>
    <property type="match status" value="1"/>
</dbReference>
<evidence type="ECO:0000313" key="9">
    <source>
        <dbReference type="EMBL" id="ETW79015.1"/>
    </source>
</evidence>
<name>W4K102_HETIT</name>
<feature type="region of interest" description="Disordered" evidence="6">
    <location>
        <begin position="16"/>
        <end position="36"/>
    </location>
</feature>
<proteinExistence type="inferred from homology"/>